<dbReference type="Gene3D" id="3.40.525.10">
    <property type="entry name" value="CRAL-TRIO lipid binding domain"/>
    <property type="match status" value="1"/>
</dbReference>
<keyword evidence="3" id="KW-1185">Reference proteome</keyword>
<dbReference type="Proteomes" id="UP001281761">
    <property type="component" value="Unassembled WGS sequence"/>
</dbReference>
<gene>
    <name evidence="2" type="ORF">BLNAU_14686</name>
</gene>
<feature type="domain" description="Rho-GAP" evidence="1">
    <location>
        <begin position="242"/>
        <end position="435"/>
    </location>
</feature>
<accession>A0ABQ9XJB3</accession>
<evidence type="ECO:0000313" key="2">
    <source>
        <dbReference type="EMBL" id="KAK2950351.1"/>
    </source>
</evidence>
<sequence>MQTTKLPRSEDLFLDVDTPIDPNYDPETAEFPEFYLDALTQAKLIDVSSIHPVAPIAEVGHDREGNRTILITPYCQSPGTPETVQQLYSLTMMNPILFSHFTQIIPCIDTIYPGSPQTSMPKRKEQPKMDMKKPFVGRDNMQHMILVNPPTFAKVAMGVMKTIMPSNVMKKIKLVKTLEDLYEYISPEELQLPCLFYRLEFNSVLDCVHPQAVTGKKKEKSFEQTSPFHPTRLFPILPADYIPLTLLNIVARLVRGLTEESSQTPSTTTVETVPIRQTTAFNEQPNQNSLDITLKYLVKDPLQVLAEDLSPSVLLSLLTTFLKQIPGKLFPSEWVTRLIVISKDCGQIDTKESKDALIKSLSTHILTLPISHLGTFQLLFQLFTLVVSPYTDGQHPDPAFLFNFFGPSLLSEEYSSSSDLQVAFVFLVDNFNEIWSYCRQNADKSRFPAELPLYLIPVVYEMIQERIRTAEYYAVQARVSPATNSQTKTSEFTNGITAGQPHIYCFSQQEVEKFLAVEGGVDPRKEEESTGA</sequence>
<comment type="caution">
    <text evidence="2">The sequence shown here is derived from an EMBL/GenBank/DDBJ whole genome shotgun (WGS) entry which is preliminary data.</text>
</comment>
<protein>
    <recommendedName>
        <fullName evidence="1">Rho-GAP domain-containing protein</fullName>
    </recommendedName>
</protein>
<dbReference type="Pfam" id="PF13716">
    <property type="entry name" value="CRAL_TRIO_2"/>
    <property type="match status" value="1"/>
</dbReference>
<dbReference type="Pfam" id="PF00620">
    <property type="entry name" value="RhoGAP"/>
    <property type="match status" value="1"/>
</dbReference>
<evidence type="ECO:0000313" key="3">
    <source>
        <dbReference type="Proteomes" id="UP001281761"/>
    </source>
</evidence>
<dbReference type="InterPro" id="IPR001251">
    <property type="entry name" value="CRAL-TRIO_dom"/>
</dbReference>
<reference evidence="2 3" key="1">
    <citation type="journal article" date="2022" name="bioRxiv">
        <title>Genomics of Preaxostyla Flagellates Illuminates Evolutionary Transitions and the Path Towards Mitochondrial Loss.</title>
        <authorList>
            <person name="Novak L.V.F."/>
            <person name="Treitli S.C."/>
            <person name="Pyrih J."/>
            <person name="Halakuc P."/>
            <person name="Pipaliya S.V."/>
            <person name="Vacek V."/>
            <person name="Brzon O."/>
            <person name="Soukal P."/>
            <person name="Eme L."/>
            <person name="Dacks J.B."/>
            <person name="Karnkowska A."/>
            <person name="Elias M."/>
            <person name="Hampl V."/>
        </authorList>
    </citation>
    <scope>NUCLEOTIDE SEQUENCE [LARGE SCALE GENOMIC DNA]</scope>
    <source>
        <strain evidence="2">NAU3</strain>
        <tissue evidence="2">Gut</tissue>
    </source>
</reference>
<evidence type="ECO:0000259" key="1">
    <source>
        <dbReference type="PROSITE" id="PS50238"/>
    </source>
</evidence>
<dbReference type="EMBL" id="JARBJD010000137">
    <property type="protein sequence ID" value="KAK2950351.1"/>
    <property type="molecule type" value="Genomic_DNA"/>
</dbReference>
<dbReference type="InterPro" id="IPR036865">
    <property type="entry name" value="CRAL-TRIO_dom_sf"/>
</dbReference>
<organism evidence="2 3">
    <name type="scientific">Blattamonas nauphoetae</name>
    <dbReference type="NCBI Taxonomy" id="2049346"/>
    <lineage>
        <taxon>Eukaryota</taxon>
        <taxon>Metamonada</taxon>
        <taxon>Preaxostyla</taxon>
        <taxon>Oxymonadida</taxon>
        <taxon>Blattamonas</taxon>
    </lineage>
</organism>
<dbReference type="SUPFAM" id="SSF48350">
    <property type="entry name" value="GTPase activation domain, GAP"/>
    <property type="match status" value="1"/>
</dbReference>
<dbReference type="Gene3D" id="1.10.555.10">
    <property type="entry name" value="Rho GTPase activation protein"/>
    <property type="match status" value="1"/>
</dbReference>
<name>A0ABQ9XJB3_9EUKA</name>
<dbReference type="PROSITE" id="PS50238">
    <property type="entry name" value="RHOGAP"/>
    <property type="match status" value="1"/>
</dbReference>
<dbReference type="SUPFAM" id="SSF52087">
    <property type="entry name" value="CRAL/TRIO domain"/>
    <property type="match status" value="1"/>
</dbReference>
<dbReference type="InterPro" id="IPR000198">
    <property type="entry name" value="RhoGAP_dom"/>
</dbReference>
<proteinExistence type="predicted"/>
<dbReference type="InterPro" id="IPR008936">
    <property type="entry name" value="Rho_GTPase_activation_prot"/>
</dbReference>